<dbReference type="AlphaFoldDB" id="A0A8H3CXP7"/>
<comment type="caution">
    <text evidence="1">The sequence shown here is derived from an EMBL/GenBank/DDBJ whole genome shotgun (WGS) entry which is preliminary data.</text>
</comment>
<evidence type="ECO:0000313" key="2">
    <source>
        <dbReference type="Proteomes" id="UP000663888"/>
    </source>
</evidence>
<gene>
    <name evidence="1" type="ORF">RDB_LOCUS152936</name>
</gene>
<organism evidence="1 2">
    <name type="scientific">Rhizoctonia solani</name>
    <dbReference type="NCBI Taxonomy" id="456999"/>
    <lineage>
        <taxon>Eukaryota</taxon>
        <taxon>Fungi</taxon>
        <taxon>Dikarya</taxon>
        <taxon>Basidiomycota</taxon>
        <taxon>Agaricomycotina</taxon>
        <taxon>Agaricomycetes</taxon>
        <taxon>Cantharellales</taxon>
        <taxon>Ceratobasidiaceae</taxon>
        <taxon>Rhizoctonia</taxon>
    </lineage>
</organism>
<proteinExistence type="predicted"/>
<accession>A0A8H3CXP7</accession>
<evidence type="ECO:0000313" key="1">
    <source>
        <dbReference type="EMBL" id="CAE6500865.1"/>
    </source>
</evidence>
<dbReference type="Proteomes" id="UP000663888">
    <property type="component" value="Unassembled WGS sequence"/>
</dbReference>
<protein>
    <submittedName>
        <fullName evidence="1">Uncharacterized protein</fullName>
    </submittedName>
</protein>
<sequence length="255" mass="28961">MVNFLVLDKSNTKSANIGSGRKVVRLVLGSRALKVLKIDVFRISCDGDEDQLMIDCKLKPRVYLQKLELTSEEPLFLYQLATLAFVVSRDYPTYSADVHNCYFFAGLMWVGIRKFCPKAVVTNRHGELKGKLGPLLYVIDEDEINMVYKAFQAQVGIINSKLAQGRLDWTRLRSEAPGLRPARKGFSESWPEPLFPKKSRPSRMATIEDLAGEEDEKLGVADEPRVVPTASSQPLVLRRSRERFRSFTKLRHKGK</sequence>
<name>A0A8H3CXP7_9AGAM</name>
<dbReference type="EMBL" id="CAJMWX010001651">
    <property type="protein sequence ID" value="CAE6500865.1"/>
    <property type="molecule type" value="Genomic_DNA"/>
</dbReference>
<reference evidence="1" key="1">
    <citation type="submission" date="2021-01" db="EMBL/GenBank/DDBJ databases">
        <authorList>
            <person name="Kaushik A."/>
        </authorList>
    </citation>
    <scope>NUCLEOTIDE SEQUENCE</scope>
    <source>
        <strain evidence="1">AG4-R118</strain>
    </source>
</reference>